<dbReference type="OMA" id="LWARYLI"/>
<feature type="chain" id="PRO_5004581000" evidence="1">
    <location>
        <begin position="18"/>
        <end position="183"/>
    </location>
</feature>
<dbReference type="Gene3D" id="2.60.40.770">
    <property type="match status" value="1"/>
</dbReference>
<organism evidence="2 3">
    <name type="scientific">Tetranychus urticae</name>
    <name type="common">Two-spotted spider mite</name>
    <dbReference type="NCBI Taxonomy" id="32264"/>
    <lineage>
        <taxon>Eukaryota</taxon>
        <taxon>Metazoa</taxon>
        <taxon>Ecdysozoa</taxon>
        <taxon>Arthropoda</taxon>
        <taxon>Chelicerata</taxon>
        <taxon>Arachnida</taxon>
        <taxon>Acari</taxon>
        <taxon>Acariformes</taxon>
        <taxon>Trombidiformes</taxon>
        <taxon>Prostigmata</taxon>
        <taxon>Eleutherengona</taxon>
        <taxon>Raphignathae</taxon>
        <taxon>Tetranychoidea</taxon>
        <taxon>Tetranychidae</taxon>
        <taxon>Tetranychus</taxon>
    </lineage>
</organism>
<reference evidence="2" key="2">
    <citation type="submission" date="2015-06" db="UniProtKB">
        <authorList>
            <consortium name="EnsemblMetazoa"/>
        </authorList>
    </citation>
    <scope>IDENTIFICATION</scope>
</reference>
<sequence length="183" mass="20202">MLIQIFAILASVLAVNCFTAPFSLCEGRSPLSTNISVDVTPCELSSTNTSCLFSRGDNTNFTIYFTPQVNVSTPIERVIMAKFAKKLKNKYVEVPYGGGVNADDRTFLVGEDGTFESVEGKGLVSGKQYFFNNIFNILSSSPKTTLWARYLIREAKPCKKSKCNWLLHPGQLLVCVEIPVTIV</sequence>
<evidence type="ECO:0000313" key="3">
    <source>
        <dbReference type="Proteomes" id="UP000015104"/>
    </source>
</evidence>
<dbReference type="HOGENOM" id="CLU_1505373_0_0_1"/>
<dbReference type="OrthoDB" id="10302685at2759"/>
<evidence type="ECO:0000313" key="2">
    <source>
        <dbReference type="EnsemblMetazoa" id="tetur05g06940.1"/>
    </source>
</evidence>
<protein>
    <submittedName>
        <fullName evidence="2">Uncharacterized protein</fullName>
    </submittedName>
</protein>
<reference evidence="3" key="1">
    <citation type="submission" date="2011-08" db="EMBL/GenBank/DDBJ databases">
        <authorList>
            <person name="Rombauts S."/>
        </authorList>
    </citation>
    <scope>NUCLEOTIDE SEQUENCE</scope>
    <source>
        <strain evidence="3">London</strain>
    </source>
</reference>
<name>T1K5N6_TETUR</name>
<keyword evidence="1" id="KW-0732">Signal</keyword>
<evidence type="ECO:0000256" key="1">
    <source>
        <dbReference type="SAM" id="SignalP"/>
    </source>
</evidence>
<proteinExistence type="predicted"/>
<dbReference type="EMBL" id="CAEY01001590">
    <property type="status" value="NOT_ANNOTATED_CDS"/>
    <property type="molecule type" value="Genomic_DNA"/>
</dbReference>
<gene>
    <name evidence="2" type="primary">107360886</name>
</gene>
<keyword evidence="3" id="KW-1185">Reference proteome</keyword>
<dbReference type="KEGG" id="tut:107360886"/>
<dbReference type="AlphaFoldDB" id="T1K5N6"/>
<feature type="signal peptide" evidence="1">
    <location>
        <begin position="1"/>
        <end position="17"/>
    </location>
</feature>
<dbReference type="Proteomes" id="UP000015104">
    <property type="component" value="Unassembled WGS sequence"/>
</dbReference>
<dbReference type="EnsemblMetazoa" id="tetur05g06940.1">
    <property type="protein sequence ID" value="tetur05g06940.1"/>
    <property type="gene ID" value="tetur05g06940"/>
</dbReference>
<accession>T1K5N6</accession>